<sequence>MEARNIDIALVQEPHSYNGSLPGFPSSYRLFFSHSFDIIKAAIIVRNRNISTFLDLNYLDYNMVTVRLNINRISYLFVSYYFEPSKNIDFDLQKINQIFSNVPINRLVWSMDANSKSETWFSPLSDSRGTKLAEFISAHNLFVVNEDCGPTFCGSRGSSYIDVTAVGTDLLEDVSCWHLPAYDSLSDHKAIEFDIALNSNSPSNDGDSCIFNLKKANWKLFYDSSKYLLSSISDLIVSCQNPESLHDLAKELISIVQNSCKMSIPIKKQGMHSVPWNNECKIATKNCTNKSLDGSLRVSELLHPSE</sequence>
<protein>
    <recommendedName>
        <fullName evidence="1">Endonuclease/exonuclease/phosphatase domain-containing protein</fullName>
    </recommendedName>
</protein>
<dbReference type="Proteomes" id="UP000886998">
    <property type="component" value="Unassembled WGS sequence"/>
</dbReference>
<name>A0A8X6XAJ9_9ARAC</name>
<feature type="domain" description="Endonuclease/exonuclease/phosphatase" evidence="1">
    <location>
        <begin position="76"/>
        <end position="191"/>
    </location>
</feature>
<proteinExistence type="predicted"/>
<dbReference type="Gene3D" id="3.60.10.10">
    <property type="entry name" value="Endonuclease/exonuclease/phosphatase"/>
    <property type="match status" value="1"/>
</dbReference>
<dbReference type="PANTHER" id="PTHR33273:SF2">
    <property type="entry name" value="ENDONUCLEASE_EXONUCLEASE_PHOSPHATASE DOMAIN-CONTAINING PROTEIN"/>
    <property type="match status" value="1"/>
</dbReference>
<dbReference type="EMBL" id="BMAV01007194">
    <property type="protein sequence ID" value="GFY49873.1"/>
    <property type="molecule type" value="Genomic_DNA"/>
</dbReference>
<comment type="caution">
    <text evidence="2">The sequence shown here is derived from an EMBL/GenBank/DDBJ whole genome shotgun (WGS) entry which is preliminary data.</text>
</comment>
<dbReference type="PANTHER" id="PTHR33273">
    <property type="entry name" value="DOMAIN-CONTAINING PROTEIN, PUTATIVE-RELATED"/>
    <property type="match status" value="1"/>
</dbReference>
<dbReference type="SUPFAM" id="SSF56219">
    <property type="entry name" value="DNase I-like"/>
    <property type="match status" value="1"/>
</dbReference>
<dbReference type="AlphaFoldDB" id="A0A8X6XAJ9"/>
<organism evidence="2 3">
    <name type="scientific">Trichonephila inaurata madagascariensis</name>
    <dbReference type="NCBI Taxonomy" id="2747483"/>
    <lineage>
        <taxon>Eukaryota</taxon>
        <taxon>Metazoa</taxon>
        <taxon>Ecdysozoa</taxon>
        <taxon>Arthropoda</taxon>
        <taxon>Chelicerata</taxon>
        <taxon>Arachnida</taxon>
        <taxon>Araneae</taxon>
        <taxon>Araneomorphae</taxon>
        <taxon>Entelegynae</taxon>
        <taxon>Araneoidea</taxon>
        <taxon>Nephilidae</taxon>
        <taxon>Trichonephila</taxon>
        <taxon>Trichonephila inaurata</taxon>
    </lineage>
</organism>
<evidence type="ECO:0000259" key="1">
    <source>
        <dbReference type="Pfam" id="PF14529"/>
    </source>
</evidence>
<gene>
    <name evidence="2" type="primary">NCL1_39713</name>
    <name evidence="2" type="ORF">TNIN_187481</name>
</gene>
<evidence type="ECO:0000313" key="2">
    <source>
        <dbReference type="EMBL" id="GFY49873.1"/>
    </source>
</evidence>
<dbReference type="InterPro" id="IPR036691">
    <property type="entry name" value="Endo/exonu/phosph_ase_sf"/>
</dbReference>
<dbReference type="Pfam" id="PF14529">
    <property type="entry name" value="Exo_endo_phos_2"/>
    <property type="match status" value="1"/>
</dbReference>
<evidence type="ECO:0000313" key="3">
    <source>
        <dbReference type="Proteomes" id="UP000886998"/>
    </source>
</evidence>
<dbReference type="OrthoDB" id="6432697at2759"/>
<accession>A0A8X6XAJ9</accession>
<dbReference type="InterPro" id="IPR005135">
    <property type="entry name" value="Endo/exonuclease/phosphatase"/>
</dbReference>
<keyword evidence="3" id="KW-1185">Reference proteome</keyword>
<reference evidence="2" key="1">
    <citation type="submission" date="2020-08" db="EMBL/GenBank/DDBJ databases">
        <title>Multicomponent nature underlies the extraordinary mechanical properties of spider dragline silk.</title>
        <authorList>
            <person name="Kono N."/>
            <person name="Nakamura H."/>
            <person name="Mori M."/>
            <person name="Yoshida Y."/>
            <person name="Ohtoshi R."/>
            <person name="Malay A.D."/>
            <person name="Moran D.A.P."/>
            <person name="Tomita M."/>
            <person name="Numata K."/>
            <person name="Arakawa K."/>
        </authorList>
    </citation>
    <scope>NUCLEOTIDE SEQUENCE</scope>
</reference>
<dbReference type="GO" id="GO:0003824">
    <property type="term" value="F:catalytic activity"/>
    <property type="evidence" value="ECO:0007669"/>
    <property type="project" value="InterPro"/>
</dbReference>